<sequence>MQKNLQLIEGFFINEKKQYIQIKQIERCSPAVMAAEWLGTAEGTRSNILAKSKKLAGWTR</sequence>
<reference evidence="1 2" key="1">
    <citation type="submission" date="2015-01" db="EMBL/GenBank/DDBJ databases">
        <title>Genome Assembly of Bacillus badius MTCC 1458.</title>
        <authorList>
            <person name="Verma A."/>
            <person name="Khatri I."/>
            <person name="Mual P."/>
            <person name="Subramanian S."/>
            <person name="Krishnamurthi S."/>
        </authorList>
    </citation>
    <scope>NUCLEOTIDE SEQUENCE [LARGE SCALE GENOMIC DNA]</scope>
    <source>
        <strain evidence="1 2">MTCC 1458</strain>
    </source>
</reference>
<keyword evidence="2" id="KW-1185">Reference proteome</keyword>
<organism evidence="1 2">
    <name type="scientific">Bacillus badius</name>
    <dbReference type="NCBI Taxonomy" id="1455"/>
    <lineage>
        <taxon>Bacteria</taxon>
        <taxon>Bacillati</taxon>
        <taxon>Bacillota</taxon>
        <taxon>Bacilli</taxon>
        <taxon>Bacillales</taxon>
        <taxon>Bacillaceae</taxon>
        <taxon>Pseudobacillus</taxon>
    </lineage>
</organism>
<protein>
    <submittedName>
        <fullName evidence="1">Uncharacterized protein</fullName>
    </submittedName>
</protein>
<evidence type="ECO:0000313" key="1">
    <source>
        <dbReference type="EMBL" id="KIL79505.1"/>
    </source>
</evidence>
<dbReference type="RefSeq" id="WP_041094426.1">
    <property type="nucleotide sequence ID" value="NZ_JARTHD010000018.1"/>
</dbReference>
<comment type="caution">
    <text evidence="1">The sequence shown here is derived from an EMBL/GenBank/DDBJ whole genome shotgun (WGS) entry which is preliminary data.</text>
</comment>
<proteinExistence type="predicted"/>
<name>A0ABR5AXN6_BACBA</name>
<gene>
    <name evidence="1" type="ORF">SD77_3371</name>
</gene>
<accession>A0ABR5AXN6</accession>
<dbReference type="Proteomes" id="UP000031982">
    <property type="component" value="Unassembled WGS sequence"/>
</dbReference>
<dbReference type="EMBL" id="JXLP01000003">
    <property type="protein sequence ID" value="KIL79505.1"/>
    <property type="molecule type" value="Genomic_DNA"/>
</dbReference>
<evidence type="ECO:0000313" key="2">
    <source>
        <dbReference type="Proteomes" id="UP000031982"/>
    </source>
</evidence>